<dbReference type="AlphaFoldDB" id="A0A938YHU5"/>
<evidence type="ECO:0008006" key="3">
    <source>
        <dbReference type="Google" id="ProtNLM"/>
    </source>
</evidence>
<evidence type="ECO:0000313" key="2">
    <source>
        <dbReference type="Proteomes" id="UP000663801"/>
    </source>
</evidence>
<protein>
    <recommendedName>
        <fullName evidence="3">Septum formation-related domain-containing protein</fullName>
    </recommendedName>
</protein>
<reference evidence="1" key="1">
    <citation type="submission" date="2021-01" db="EMBL/GenBank/DDBJ databases">
        <title>KCTC 19127 draft genome.</title>
        <authorList>
            <person name="An D."/>
        </authorList>
    </citation>
    <scope>NUCLEOTIDE SEQUENCE</scope>
    <source>
        <strain evidence="1">KCTC 19127</strain>
    </source>
</reference>
<accession>A0A938YHU5</accession>
<proteinExistence type="predicted"/>
<keyword evidence="2" id="KW-1185">Reference proteome</keyword>
<gene>
    <name evidence="1" type="ORF">JL107_07045</name>
</gene>
<sequence length="312" mass="32298">MRRRGAGALVVTLTVLAAVVVPNVGTRSVRGFAQAASIPAPPALGDCLLSPISMSAGNDGQFRTPDPTGDLILEPCTGRRYGEVVLVHDSGSLTGFPDGVRIAYPQDDACWSAAQRFLGLPDFAADPTPVLSYWYPAGNSTAMELAPGDLPRAAGRTWTACVVLATDLDALSLAYGTSARDAFSTGRPPDAFASCTDTADIAAFEPVPCDQPHHIEFLGYSSDLVGATASSIDRTCGELAARVTRMPDPTAGGALQVRAAIGHYDEGGVLQPGMQGSDGGFADTAVCRVIAPDDRPLTGTLLGLGDRPVPWA</sequence>
<dbReference type="EMBL" id="JAERWL010000006">
    <property type="protein sequence ID" value="MBM9476197.1"/>
    <property type="molecule type" value="Genomic_DNA"/>
</dbReference>
<dbReference type="RefSeq" id="WP_205256283.1">
    <property type="nucleotide sequence ID" value="NZ_BAAAPV010000003.1"/>
</dbReference>
<comment type="caution">
    <text evidence="1">The sequence shown here is derived from an EMBL/GenBank/DDBJ whole genome shotgun (WGS) entry which is preliminary data.</text>
</comment>
<name>A0A938YHU5_9ACTN</name>
<dbReference type="Proteomes" id="UP000663801">
    <property type="component" value="Unassembled WGS sequence"/>
</dbReference>
<evidence type="ECO:0000313" key="1">
    <source>
        <dbReference type="EMBL" id="MBM9476197.1"/>
    </source>
</evidence>
<organism evidence="1 2">
    <name type="scientific">Nakamurella flavida</name>
    <dbReference type="NCBI Taxonomy" id="363630"/>
    <lineage>
        <taxon>Bacteria</taxon>
        <taxon>Bacillati</taxon>
        <taxon>Actinomycetota</taxon>
        <taxon>Actinomycetes</taxon>
        <taxon>Nakamurellales</taxon>
        <taxon>Nakamurellaceae</taxon>
        <taxon>Nakamurella</taxon>
    </lineage>
</organism>